<dbReference type="Proteomes" id="UP000429607">
    <property type="component" value="Unassembled WGS sequence"/>
</dbReference>
<dbReference type="EMBL" id="QXFV01006657">
    <property type="protein sequence ID" value="KAE8960822.1"/>
    <property type="molecule type" value="Genomic_DNA"/>
</dbReference>
<comment type="caution">
    <text evidence="1">The sequence shown here is derived from an EMBL/GenBank/DDBJ whole genome shotgun (WGS) entry which is preliminary data.</text>
</comment>
<name>A0A6A3GVA3_9STRA</name>
<dbReference type="AlphaFoldDB" id="A0A6A3GVA3"/>
<proteinExistence type="predicted"/>
<protein>
    <submittedName>
        <fullName evidence="1">Uncharacterized protein</fullName>
    </submittedName>
</protein>
<gene>
    <name evidence="1" type="ORF">PR001_g30253</name>
</gene>
<reference evidence="1 2" key="1">
    <citation type="submission" date="2018-09" db="EMBL/GenBank/DDBJ databases">
        <title>Genomic investigation of the strawberry pathogen Phytophthora fragariae indicates pathogenicity is determined by transcriptional variation in three key races.</title>
        <authorList>
            <person name="Adams T.M."/>
            <person name="Armitage A.D."/>
            <person name="Sobczyk M.K."/>
            <person name="Bates H.J."/>
            <person name="Dunwell J.M."/>
            <person name="Nellist C.F."/>
            <person name="Harrison R.J."/>
        </authorList>
    </citation>
    <scope>NUCLEOTIDE SEQUENCE [LARGE SCALE GENOMIC DNA]</scope>
    <source>
        <strain evidence="1 2">SCRP249</strain>
    </source>
</reference>
<accession>A0A6A3GVA3</accession>
<evidence type="ECO:0000313" key="1">
    <source>
        <dbReference type="EMBL" id="KAE8960822.1"/>
    </source>
</evidence>
<sequence length="53" mass="5808">MTQQSGVRTQAWQPADGKRQAVSASVAKLVMASALAHSKHCLFFLKKQLCSFD</sequence>
<evidence type="ECO:0000313" key="2">
    <source>
        <dbReference type="Proteomes" id="UP000429607"/>
    </source>
</evidence>
<organism evidence="1 2">
    <name type="scientific">Phytophthora rubi</name>
    <dbReference type="NCBI Taxonomy" id="129364"/>
    <lineage>
        <taxon>Eukaryota</taxon>
        <taxon>Sar</taxon>
        <taxon>Stramenopiles</taxon>
        <taxon>Oomycota</taxon>
        <taxon>Peronosporomycetes</taxon>
        <taxon>Peronosporales</taxon>
        <taxon>Peronosporaceae</taxon>
        <taxon>Phytophthora</taxon>
    </lineage>
</organism>